<reference evidence="7" key="1">
    <citation type="submission" date="2022-10" db="EMBL/GenBank/DDBJ databases">
        <title>The complete genomes of actinobacterial strains from the NBC collection.</title>
        <authorList>
            <person name="Joergensen T.S."/>
            <person name="Alvarez Arevalo M."/>
            <person name="Sterndorff E.B."/>
            <person name="Faurdal D."/>
            <person name="Vuksanovic O."/>
            <person name="Mourched A.-S."/>
            <person name="Charusanti P."/>
            <person name="Shaw S."/>
            <person name="Blin K."/>
            <person name="Weber T."/>
        </authorList>
    </citation>
    <scope>NUCLEOTIDE SEQUENCE</scope>
    <source>
        <strain evidence="7">NBC_01482</strain>
    </source>
</reference>
<proteinExistence type="inferred from homology"/>
<evidence type="ECO:0000256" key="2">
    <source>
        <dbReference type="ARBA" id="ARBA00023015"/>
    </source>
</evidence>
<sequence length="333" mass="36375">MTDGVELRHLRYFLAVAEELHFGRAAARLHIAQPALTQQIQRLETLLGTRVFDRTSRSVALTPAGEVLRERAAAILGHATRDLDEVARIGQGSQGRLYLGFVPSVLPLKPLRSVRQFRDHYPLVQIDLIEGYTTHMMAQLGYGALDMAIVRDPDEQPDTVVFPLVTEPFMAVLPVDHPLADHATLTGPDLADDPLVFFPRAAGSHAHDKNLRPLVEAGYRPRIVQEGNNWTTILHLVGEGLGVTIAPRSATFTAPQTVRIVPLTETTATTTVYVAHRVDDDRALVRNFLALLPKDDARASGPEDRTAYAAADLDVVPEITAATTEARSDIGSG</sequence>
<dbReference type="SUPFAM" id="SSF53850">
    <property type="entry name" value="Periplasmic binding protein-like II"/>
    <property type="match status" value="1"/>
</dbReference>
<dbReference type="InterPro" id="IPR036390">
    <property type="entry name" value="WH_DNA-bd_sf"/>
</dbReference>
<evidence type="ECO:0000313" key="7">
    <source>
        <dbReference type="EMBL" id="WUV49907.1"/>
    </source>
</evidence>
<dbReference type="InterPro" id="IPR000847">
    <property type="entry name" value="LysR_HTH_N"/>
</dbReference>
<organism evidence="7 8">
    <name type="scientific">Nocardia vinacea</name>
    <dbReference type="NCBI Taxonomy" id="96468"/>
    <lineage>
        <taxon>Bacteria</taxon>
        <taxon>Bacillati</taxon>
        <taxon>Actinomycetota</taxon>
        <taxon>Actinomycetes</taxon>
        <taxon>Mycobacteriales</taxon>
        <taxon>Nocardiaceae</taxon>
        <taxon>Nocardia</taxon>
    </lineage>
</organism>
<comment type="similarity">
    <text evidence="1">Belongs to the LysR transcriptional regulatory family.</text>
</comment>
<dbReference type="Pfam" id="PF03466">
    <property type="entry name" value="LysR_substrate"/>
    <property type="match status" value="1"/>
</dbReference>
<dbReference type="RefSeq" id="WP_329414575.1">
    <property type="nucleotide sequence ID" value="NZ_CP109441.1"/>
</dbReference>
<name>A0ABZ1Z2W6_9NOCA</name>
<evidence type="ECO:0000256" key="1">
    <source>
        <dbReference type="ARBA" id="ARBA00009437"/>
    </source>
</evidence>
<dbReference type="PROSITE" id="PS50931">
    <property type="entry name" value="HTH_LYSR"/>
    <property type="match status" value="1"/>
</dbReference>
<dbReference type="PANTHER" id="PTHR30346">
    <property type="entry name" value="TRANSCRIPTIONAL DUAL REGULATOR HCAR-RELATED"/>
    <property type="match status" value="1"/>
</dbReference>
<keyword evidence="4" id="KW-0010">Activator</keyword>
<protein>
    <submittedName>
        <fullName evidence="7">LysR substrate-binding domain-containing protein</fullName>
    </submittedName>
</protein>
<keyword evidence="2" id="KW-0805">Transcription regulation</keyword>
<evidence type="ECO:0000313" key="8">
    <source>
        <dbReference type="Proteomes" id="UP001432062"/>
    </source>
</evidence>
<dbReference type="PRINTS" id="PR00039">
    <property type="entry name" value="HTHLYSR"/>
</dbReference>
<evidence type="ECO:0000256" key="5">
    <source>
        <dbReference type="ARBA" id="ARBA00023163"/>
    </source>
</evidence>
<dbReference type="Gene3D" id="1.10.10.10">
    <property type="entry name" value="Winged helix-like DNA-binding domain superfamily/Winged helix DNA-binding domain"/>
    <property type="match status" value="1"/>
</dbReference>
<dbReference type="Proteomes" id="UP001432062">
    <property type="component" value="Chromosome"/>
</dbReference>
<dbReference type="SUPFAM" id="SSF46785">
    <property type="entry name" value="Winged helix' DNA-binding domain"/>
    <property type="match status" value="1"/>
</dbReference>
<dbReference type="EMBL" id="CP109441">
    <property type="protein sequence ID" value="WUV49907.1"/>
    <property type="molecule type" value="Genomic_DNA"/>
</dbReference>
<keyword evidence="5" id="KW-0804">Transcription</keyword>
<dbReference type="CDD" id="cd08414">
    <property type="entry name" value="PBP2_LTTR_aromatics_like"/>
    <property type="match status" value="1"/>
</dbReference>
<evidence type="ECO:0000259" key="6">
    <source>
        <dbReference type="PROSITE" id="PS50931"/>
    </source>
</evidence>
<evidence type="ECO:0000256" key="3">
    <source>
        <dbReference type="ARBA" id="ARBA00023125"/>
    </source>
</evidence>
<feature type="domain" description="HTH lysR-type" evidence="6">
    <location>
        <begin position="5"/>
        <end position="62"/>
    </location>
</feature>
<dbReference type="Gene3D" id="3.40.190.10">
    <property type="entry name" value="Periplasmic binding protein-like II"/>
    <property type="match status" value="2"/>
</dbReference>
<dbReference type="InterPro" id="IPR005119">
    <property type="entry name" value="LysR_subst-bd"/>
</dbReference>
<accession>A0ABZ1Z2W6</accession>
<keyword evidence="3" id="KW-0238">DNA-binding</keyword>
<keyword evidence="8" id="KW-1185">Reference proteome</keyword>
<evidence type="ECO:0000256" key="4">
    <source>
        <dbReference type="ARBA" id="ARBA00023159"/>
    </source>
</evidence>
<dbReference type="PANTHER" id="PTHR30346:SF28">
    <property type="entry name" value="HTH-TYPE TRANSCRIPTIONAL REGULATOR CYNR"/>
    <property type="match status" value="1"/>
</dbReference>
<dbReference type="Pfam" id="PF00126">
    <property type="entry name" value="HTH_1"/>
    <property type="match status" value="1"/>
</dbReference>
<dbReference type="InterPro" id="IPR036388">
    <property type="entry name" value="WH-like_DNA-bd_sf"/>
</dbReference>
<gene>
    <name evidence="7" type="ORF">OG563_17975</name>
</gene>